<evidence type="ECO:0000313" key="2">
    <source>
        <dbReference type="EMBL" id="KAG5264309.1"/>
    </source>
</evidence>
<protein>
    <submittedName>
        <fullName evidence="2">Uncharacterized protein</fullName>
    </submittedName>
</protein>
<name>A0AAV6FP93_9TELE</name>
<feature type="region of interest" description="Disordered" evidence="1">
    <location>
        <begin position="43"/>
        <end position="69"/>
    </location>
</feature>
<organism evidence="2 3">
    <name type="scientific">Alosa alosa</name>
    <name type="common">allis shad</name>
    <dbReference type="NCBI Taxonomy" id="278164"/>
    <lineage>
        <taxon>Eukaryota</taxon>
        <taxon>Metazoa</taxon>
        <taxon>Chordata</taxon>
        <taxon>Craniata</taxon>
        <taxon>Vertebrata</taxon>
        <taxon>Euteleostomi</taxon>
        <taxon>Actinopterygii</taxon>
        <taxon>Neopterygii</taxon>
        <taxon>Teleostei</taxon>
        <taxon>Clupei</taxon>
        <taxon>Clupeiformes</taxon>
        <taxon>Clupeoidei</taxon>
        <taxon>Clupeidae</taxon>
        <taxon>Alosa</taxon>
    </lineage>
</organism>
<accession>A0AAV6FP93</accession>
<evidence type="ECO:0000256" key="1">
    <source>
        <dbReference type="SAM" id="MobiDB-lite"/>
    </source>
</evidence>
<reference evidence="2" key="1">
    <citation type="submission" date="2020-10" db="EMBL/GenBank/DDBJ databases">
        <title>Chromosome-scale genome assembly of the Allis shad, Alosa alosa.</title>
        <authorList>
            <person name="Margot Z."/>
            <person name="Christophe K."/>
            <person name="Cabau C."/>
            <person name="Louis A."/>
            <person name="Berthelot C."/>
            <person name="Parey E."/>
            <person name="Roest Crollius H."/>
            <person name="Montfort J."/>
            <person name="Robinson-Rechavi M."/>
            <person name="Bucao C."/>
            <person name="Bouchez O."/>
            <person name="Gislard M."/>
            <person name="Lluch J."/>
            <person name="Milhes M."/>
            <person name="Lampietro C."/>
            <person name="Lopez Roques C."/>
            <person name="Donnadieu C."/>
            <person name="Braasch I."/>
            <person name="Desvignes T."/>
            <person name="Postlethwait J."/>
            <person name="Bobe J."/>
            <person name="Guiguen Y."/>
        </authorList>
    </citation>
    <scope>NUCLEOTIDE SEQUENCE</scope>
    <source>
        <strain evidence="2">M-15738</strain>
        <tissue evidence="2">Blood</tissue>
    </source>
</reference>
<sequence>MYPVVDSEKSDGGQVTELLEKIEEMVAGNSGCPFQLNRSMDFPPNWKEHIPDDGSGGTSGYSSAASQPVSQLLWHSERLNRAGSTQSSLAMAQASAGIDYCTGLPGPGAQEVRGP</sequence>
<dbReference type="AlphaFoldDB" id="A0AAV6FP93"/>
<proteinExistence type="predicted"/>
<dbReference type="EMBL" id="JADWDJ010000020">
    <property type="protein sequence ID" value="KAG5264309.1"/>
    <property type="molecule type" value="Genomic_DNA"/>
</dbReference>
<evidence type="ECO:0000313" key="3">
    <source>
        <dbReference type="Proteomes" id="UP000823561"/>
    </source>
</evidence>
<dbReference type="Proteomes" id="UP000823561">
    <property type="component" value="Chromosome 20"/>
</dbReference>
<gene>
    <name evidence="2" type="ORF">AALO_G00252290</name>
</gene>
<keyword evidence="3" id="KW-1185">Reference proteome</keyword>
<comment type="caution">
    <text evidence="2">The sequence shown here is derived from an EMBL/GenBank/DDBJ whole genome shotgun (WGS) entry which is preliminary data.</text>
</comment>